<dbReference type="SUPFAM" id="SSF53756">
    <property type="entry name" value="UDP-Glycosyltransferase/glycogen phosphorylase"/>
    <property type="match status" value="1"/>
</dbReference>
<dbReference type="AlphaFoldDB" id="A0A323U9K5"/>
<organism evidence="1 2">
    <name type="scientific">Rhodopseudomonas palustris</name>
    <dbReference type="NCBI Taxonomy" id="1076"/>
    <lineage>
        <taxon>Bacteria</taxon>
        <taxon>Pseudomonadati</taxon>
        <taxon>Pseudomonadota</taxon>
        <taxon>Alphaproteobacteria</taxon>
        <taxon>Hyphomicrobiales</taxon>
        <taxon>Nitrobacteraceae</taxon>
        <taxon>Rhodopseudomonas</taxon>
    </lineage>
</organism>
<dbReference type="Gene3D" id="3.40.50.2000">
    <property type="entry name" value="Glycogen Phosphorylase B"/>
    <property type="match status" value="1"/>
</dbReference>
<dbReference type="Proteomes" id="UP000248134">
    <property type="component" value="Unassembled WGS sequence"/>
</dbReference>
<gene>
    <name evidence="1" type="ORF">DNX69_23115</name>
</gene>
<proteinExistence type="predicted"/>
<accession>A0A323U9K5</accession>
<dbReference type="EMBL" id="QKQS01000033">
    <property type="protein sequence ID" value="PZA09445.1"/>
    <property type="molecule type" value="Genomic_DNA"/>
</dbReference>
<evidence type="ECO:0000313" key="2">
    <source>
        <dbReference type="Proteomes" id="UP000248134"/>
    </source>
</evidence>
<sequence length="182" mass="20656">MKILLAVFQLEKQSGKERDCIAIARHLAGRGHAVTIVTTIPSPEPLDRIVTVRVKARGLTNHRRARNFARAVREHRRQHQPDALLSFELVPGADFHYVADDAAILRDRLWAWPPRQRIRLALERGVFAAASRTELWFLTQDQLDAYHIAYDFDPARARVLPADPKKLLATVAARLEQHVPAA</sequence>
<reference evidence="1 2" key="1">
    <citation type="submission" date="2018-06" db="EMBL/GenBank/DDBJ databases">
        <title>Draft Whole-Genome Sequence of the purple photosynthetic bacterium Rhodospeudomonas palustris XCP.</title>
        <authorList>
            <person name="Rayyan A."/>
            <person name="Meyer T.E."/>
            <person name="Kyndt J.A."/>
        </authorList>
    </citation>
    <scope>NUCLEOTIDE SEQUENCE [LARGE SCALE GENOMIC DNA]</scope>
    <source>
        <strain evidence="1 2">XCP</strain>
    </source>
</reference>
<protein>
    <submittedName>
        <fullName evidence="1">Glucosyltransferase</fullName>
    </submittedName>
</protein>
<evidence type="ECO:0000313" key="1">
    <source>
        <dbReference type="EMBL" id="PZA09445.1"/>
    </source>
</evidence>
<keyword evidence="1" id="KW-0808">Transferase</keyword>
<name>A0A323U9K5_RHOPL</name>
<comment type="caution">
    <text evidence="1">The sequence shown here is derived from an EMBL/GenBank/DDBJ whole genome shotgun (WGS) entry which is preliminary data.</text>
</comment>
<dbReference type="OrthoDB" id="5147801at2"/>
<dbReference type="GO" id="GO:0016740">
    <property type="term" value="F:transferase activity"/>
    <property type="evidence" value="ECO:0007669"/>
    <property type="project" value="UniProtKB-KW"/>
</dbReference>
<dbReference type="RefSeq" id="WP_110788360.1">
    <property type="nucleotide sequence ID" value="NZ_QKQS01000033.1"/>
</dbReference>